<comment type="caution">
    <text evidence="2">The sequence shown here is derived from an EMBL/GenBank/DDBJ whole genome shotgun (WGS) entry which is preliminary data.</text>
</comment>
<dbReference type="AlphaFoldDB" id="A0AAD3CH10"/>
<proteinExistence type="predicted"/>
<dbReference type="InterPro" id="IPR004045">
    <property type="entry name" value="Glutathione_S-Trfase_N"/>
</dbReference>
<keyword evidence="3" id="KW-1185">Reference proteome</keyword>
<organism evidence="2 3">
    <name type="scientific">Chaetoceros tenuissimus</name>
    <dbReference type="NCBI Taxonomy" id="426638"/>
    <lineage>
        <taxon>Eukaryota</taxon>
        <taxon>Sar</taxon>
        <taxon>Stramenopiles</taxon>
        <taxon>Ochrophyta</taxon>
        <taxon>Bacillariophyta</taxon>
        <taxon>Coscinodiscophyceae</taxon>
        <taxon>Chaetocerotophycidae</taxon>
        <taxon>Chaetocerotales</taxon>
        <taxon>Chaetocerotaceae</taxon>
        <taxon>Chaetoceros</taxon>
    </lineage>
</organism>
<dbReference type="EMBL" id="BLLK01000022">
    <property type="protein sequence ID" value="GFH45937.1"/>
    <property type="molecule type" value="Genomic_DNA"/>
</dbReference>
<protein>
    <recommendedName>
        <fullName evidence="1">GST N-terminal domain-containing protein</fullName>
    </recommendedName>
</protein>
<name>A0AAD3CH10_9STRA</name>
<reference evidence="2 3" key="1">
    <citation type="journal article" date="2021" name="Sci. Rep.">
        <title>The genome of the diatom Chaetoceros tenuissimus carries an ancient integrated fragment of an extant virus.</title>
        <authorList>
            <person name="Hongo Y."/>
            <person name="Kimura K."/>
            <person name="Takaki Y."/>
            <person name="Yoshida Y."/>
            <person name="Baba S."/>
            <person name="Kobayashi G."/>
            <person name="Nagasaki K."/>
            <person name="Hano T."/>
            <person name="Tomaru Y."/>
        </authorList>
    </citation>
    <scope>NUCLEOTIDE SEQUENCE [LARGE SCALE GENOMIC DNA]</scope>
    <source>
        <strain evidence="2 3">NIES-3715</strain>
    </source>
</reference>
<feature type="domain" description="GST N-terminal" evidence="1">
    <location>
        <begin position="53"/>
        <end position="127"/>
    </location>
</feature>
<sequence>MAVEDIKPTPEALWNASPFKTAKLLIETFSTRSRRRDPPHSKNRHILFISIGASHYCEKVRWILDLLERDILSPYYYTENSHPPLFQSIETLAATNSKVSMVPMVVFENIDKKLQILHDSKEIVQFLSPRLYPEPFRETIQDFEVFVGKSIGAASRLYMYHHMLQKEYHDTLSRIMTETTSTVEKFLWTNFLDKGLATGMRKAMRISSQTASDSLIEIRSAFVSISKQLQKRDGTKKTYLMERGDDSDKTCENIGFTAADLTFASLASILIHPPELSHIVPINDDKMPPELVKLKKELRRTLAGQHVLEMYRKHRGNVELRTVDRDVFIPSSIKNFVISKL</sequence>
<dbReference type="Pfam" id="PF13417">
    <property type="entry name" value="GST_N_3"/>
    <property type="match status" value="1"/>
</dbReference>
<gene>
    <name evidence="2" type="ORF">CTEN210_02411</name>
</gene>
<evidence type="ECO:0000259" key="1">
    <source>
        <dbReference type="Pfam" id="PF13417"/>
    </source>
</evidence>
<evidence type="ECO:0000313" key="3">
    <source>
        <dbReference type="Proteomes" id="UP001054902"/>
    </source>
</evidence>
<accession>A0AAD3CH10</accession>
<evidence type="ECO:0000313" key="2">
    <source>
        <dbReference type="EMBL" id="GFH45937.1"/>
    </source>
</evidence>
<dbReference type="Proteomes" id="UP001054902">
    <property type="component" value="Unassembled WGS sequence"/>
</dbReference>